<dbReference type="Pfam" id="PF18912">
    <property type="entry name" value="DZR_2"/>
    <property type="match status" value="1"/>
</dbReference>
<dbReference type="Pfam" id="PF00156">
    <property type="entry name" value="Pribosyltran"/>
    <property type="match status" value="1"/>
</dbReference>
<dbReference type="PANTHER" id="PTHR47505:SF1">
    <property type="entry name" value="DNA UTILIZATION PROTEIN YHGH"/>
    <property type="match status" value="1"/>
</dbReference>
<gene>
    <name evidence="4" type="ORF">CVV26_02985</name>
</gene>
<evidence type="ECO:0000313" key="5">
    <source>
        <dbReference type="Proteomes" id="UP000233414"/>
    </source>
</evidence>
<dbReference type="InterPro" id="IPR000836">
    <property type="entry name" value="PRTase_dom"/>
</dbReference>
<dbReference type="InterPro" id="IPR051910">
    <property type="entry name" value="ComF/GntX_DNA_util-trans"/>
</dbReference>
<dbReference type="AlphaFoldDB" id="A0A2N1UMU1"/>
<accession>A0A2N1UMU1</accession>
<feature type="domain" description="Double zinc ribbon" evidence="3">
    <location>
        <begin position="14"/>
        <end position="66"/>
    </location>
</feature>
<evidence type="ECO:0000256" key="1">
    <source>
        <dbReference type="ARBA" id="ARBA00008007"/>
    </source>
</evidence>
<dbReference type="PANTHER" id="PTHR47505">
    <property type="entry name" value="DNA UTILIZATION PROTEIN YHGH"/>
    <property type="match status" value="1"/>
</dbReference>
<dbReference type="InterPro" id="IPR029057">
    <property type="entry name" value="PRTase-like"/>
</dbReference>
<organism evidence="4 5">
    <name type="scientific">Candidatus Kuenenbacteria bacterium HGW-Kuenenbacteria-1</name>
    <dbReference type="NCBI Taxonomy" id="2013812"/>
    <lineage>
        <taxon>Bacteria</taxon>
        <taxon>Candidatus Kueneniibacteriota</taxon>
    </lineage>
</organism>
<dbReference type="InterPro" id="IPR044005">
    <property type="entry name" value="DZR_2"/>
</dbReference>
<evidence type="ECO:0000259" key="2">
    <source>
        <dbReference type="Pfam" id="PF00156"/>
    </source>
</evidence>
<reference evidence="4 5" key="1">
    <citation type="journal article" date="2017" name="ISME J.">
        <title>Potential for microbial H2 and metal transformations associated with novel bacteria and archaea in deep terrestrial subsurface sediments.</title>
        <authorList>
            <person name="Hernsdorf A.W."/>
            <person name="Amano Y."/>
            <person name="Miyakawa K."/>
            <person name="Ise K."/>
            <person name="Suzuki Y."/>
            <person name="Anantharaman K."/>
            <person name="Probst A."/>
            <person name="Burstein D."/>
            <person name="Thomas B.C."/>
            <person name="Banfield J.F."/>
        </authorList>
    </citation>
    <scope>NUCLEOTIDE SEQUENCE [LARGE SCALE GENOMIC DNA]</scope>
    <source>
        <strain evidence="4">HGW-Kuenenbacteria-1</strain>
    </source>
</reference>
<evidence type="ECO:0000313" key="4">
    <source>
        <dbReference type="EMBL" id="PKL72092.1"/>
    </source>
</evidence>
<name>A0A2N1UMU1_9BACT</name>
<sequence>MKIFKKIKKNIDFFLDLLFPIECIGCQKEDIWLCEECFKKINLNLKNFCPFCGKPARMGCICQQCLSRSPLKNIFIASFYKEELLKKVIHTFKYKYIRDLAKPLGKIIINFLYQSKLNLLFDNSYFLVPISLHRKRLFERGFNQSELLVQIISREFKIPILNNVLKRRRNTKSQTKLKEKERRKNMKNVFICCQPEIIKNKNIILFDDILTTGSTLKEAARVLKKAGAKEIIGLILAKG</sequence>
<comment type="similarity">
    <text evidence="1">Belongs to the ComF/GntX family.</text>
</comment>
<protein>
    <submittedName>
        <fullName evidence="4">ComF family protein</fullName>
    </submittedName>
</protein>
<proteinExistence type="inferred from homology"/>
<comment type="caution">
    <text evidence="4">The sequence shown here is derived from an EMBL/GenBank/DDBJ whole genome shotgun (WGS) entry which is preliminary data.</text>
</comment>
<dbReference type="Gene3D" id="3.40.50.2020">
    <property type="match status" value="1"/>
</dbReference>
<dbReference type="Proteomes" id="UP000233414">
    <property type="component" value="Unassembled WGS sequence"/>
</dbReference>
<evidence type="ECO:0000259" key="3">
    <source>
        <dbReference type="Pfam" id="PF18912"/>
    </source>
</evidence>
<dbReference type="EMBL" id="PGYQ01000017">
    <property type="protein sequence ID" value="PKL72092.1"/>
    <property type="molecule type" value="Genomic_DNA"/>
</dbReference>
<dbReference type="SUPFAM" id="SSF53271">
    <property type="entry name" value="PRTase-like"/>
    <property type="match status" value="1"/>
</dbReference>
<dbReference type="CDD" id="cd06223">
    <property type="entry name" value="PRTases_typeI"/>
    <property type="match status" value="1"/>
</dbReference>
<feature type="domain" description="Phosphoribosyltransferase" evidence="2">
    <location>
        <begin position="146"/>
        <end position="233"/>
    </location>
</feature>